<protein>
    <recommendedName>
        <fullName evidence="1">HTH cro/C1-type domain-containing protein</fullName>
    </recommendedName>
</protein>
<reference evidence="2" key="1">
    <citation type="journal article" date="2015" name="Proc. Natl. Acad. Sci. U.S.A.">
        <title>Networks of energetic and metabolic interactions define dynamics in microbial communities.</title>
        <authorList>
            <person name="Embree M."/>
            <person name="Liu J.K."/>
            <person name="Al-Bassam M.M."/>
            <person name="Zengler K."/>
        </authorList>
    </citation>
    <scope>NUCLEOTIDE SEQUENCE</scope>
</reference>
<dbReference type="PROSITE" id="PS50943">
    <property type="entry name" value="HTH_CROC1"/>
    <property type="match status" value="1"/>
</dbReference>
<dbReference type="AlphaFoldDB" id="A0A0W8FN29"/>
<gene>
    <name evidence="2" type="ORF">ASZ90_008000</name>
</gene>
<proteinExistence type="predicted"/>
<dbReference type="CDD" id="cd00093">
    <property type="entry name" value="HTH_XRE"/>
    <property type="match status" value="1"/>
</dbReference>
<organism evidence="2">
    <name type="scientific">hydrocarbon metagenome</name>
    <dbReference type="NCBI Taxonomy" id="938273"/>
    <lineage>
        <taxon>unclassified sequences</taxon>
        <taxon>metagenomes</taxon>
        <taxon>ecological metagenomes</taxon>
    </lineage>
</organism>
<accession>A0A0W8FN29</accession>
<comment type="caution">
    <text evidence="2">The sequence shown here is derived from an EMBL/GenBank/DDBJ whole genome shotgun (WGS) entry which is preliminary data.</text>
</comment>
<dbReference type="EMBL" id="LNQE01000977">
    <property type="protein sequence ID" value="KUG22268.1"/>
    <property type="molecule type" value="Genomic_DNA"/>
</dbReference>
<dbReference type="InterPro" id="IPR001387">
    <property type="entry name" value="Cro/C1-type_HTH"/>
</dbReference>
<sequence length="98" mass="11326">MKKSKVRTFQSRLKEDMKDPEFKSHYKEERQALMLAMKIAKLREKKSLSQLQLAKLMGTSQQAISRLESGEYEGFTLKTLEKIAEVTGTRVEIKFVTA</sequence>
<evidence type="ECO:0000313" key="2">
    <source>
        <dbReference type="EMBL" id="KUG22268.1"/>
    </source>
</evidence>
<dbReference type="SMART" id="SM00530">
    <property type="entry name" value="HTH_XRE"/>
    <property type="match status" value="1"/>
</dbReference>
<dbReference type="GO" id="GO:0003677">
    <property type="term" value="F:DNA binding"/>
    <property type="evidence" value="ECO:0007669"/>
    <property type="project" value="InterPro"/>
</dbReference>
<dbReference type="SUPFAM" id="SSF47413">
    <property type="entry name" value="lambda repressor-like DNA-binding domains"/>
    <property type="match status" value="1"/>
</dbReference>
<name>A0A0W8FN29_9ZZZZ</name>
<dbReference type="InterPro" id="IPR010982">
    <property type="entry name" value="Lambda_DNA-bd_dom_sf"/>
</dbReference>
<evidence type="ECO:0000259" key="1">
    <source>
        <dbReference type="PROSITE" id="PS50943"/>
    </source>
</evidence>
<feature type="domain" description="HTH cro/C1-type" evidence="1">
    <location>
        <begin position="39"/>
        <end position="94"/>
    </location>
</feature>
<dbReference type="Gene3D" id="1.10.260.40">
    <property type="entry name" value="lambda repressor-like DNA-binding domains"/>
    <property type="match status" value="1"/>
</dbReference>
<dbReference type="Pfam" id="PF01381">
    <property type="entry name" value="HTH_3"/>
    <property type="match status" value="1"/>
</dbReference>